<dbReference type="SUPFAM" id="SSF54197">
    <property type="entry name" value="HIT-like"/>
    <property type="match status" value="1"/>
</dbReference>
<dbReference type="InterPro" id="IPR019808">
    <property type="entry name" value="Histidine_triad_CS"/>
</dbReference>
<dbReference type="PROSITE" id="PS51084">
    <property type="entry name" value="HIT_2"/>
    <property type="match status" value="1"/>
</dbReference>
<evidence type="ECO:0000259" key="2">
    <source>
        <dbReference type="PROSITE" id="PS51084"/>
    </source>
</evidence>
<evidence type="ECO:0000313" key="4">
    <source>
        <dbReference type="Proteomes" id="UP000049127"/>
    </source>
</evidence>
<dbReference type="GO" id="GO:0003824">
    <property type="term" value="F:catalytic activity"/>
    <property type="evidence" value="ECO:0007669"/>
    <property type="project" value="InterPro"/>
</dbReference>
<dbReference type="PANTHER" id="PTHR42997:SF1">
    <property type="entry name" value="AP-4-A PHOSPHORYLASE"/>
    <property type="match status" value="1"/>
</dbReference>
<gene>
    <name evidence="3" type="primary">hit</name>
    <name evidence="3" type="ORF">R28058_07271</name>
</gene>
<dbReference type="InterPro" id="IPR052908">
    <property type="entry name" value="AP-4-A_phosphorylase"/>
</dbReference>
<feature type="domain" description="HIT" evidence="2">
    <location>
        <begin position="78"/>
        <end position="184"/>
    </location>
</feature>
<proteinExistence type="predicted"/>
<dbReference type="EMBL" id="CEKZ01000003">
    <property type="protein sequence ID" value="CEQ02994.1"/>
    <property type="molecule type" value="Genomic_DNA"/>
</dbReference>
<reference evidence="3 4" key="1">
    <citation type="submission" date="2015-01" db="EMBL/GenBank/DDBJ databases">
        <authorList>
            <person name="Aslett A.Martin."/>
            <person name="De Silva Nishadi"/>
        </authorList>
    </citation>
    <scope>NUCLEOTIDE SEQUENCE [LARGE SCALE GENOMIC DNA]</scope>
    <source>
        <strain evidence="3 4">R28058</strain>
    </source>
</reference>
<dbReference type="Proteomes" id="UP000049127">
    <property type="component" value="Unassembled WGS sequence"/>
</dbReference>
<name>A0A0C7R4A4_PARSO</name>
<dbReference type="PROSITE" id="PS00892">
    <property type="entry name" value="HIT_1"/>
    <property type="match status" value="1"/>
</dbReference>
<dbReference type="AlphaFoldDB" id="A0A0C7R4A4"/>
<protein>
    <submittedName>
        <fullName evidence="3">HIT family protein</fullName>
    </submittedName>
</protein>
<feature type="short sequence motif" description="Histidine triad motif" evidence="1">
    <location>
        <begin position="169"/>
        <end position="173"/>
    </location>
</feature>
<evidence type="ECO:0000313" key="3">
    <source>
        <dbReference type="EMBL" id="CEQ02994.1"/>
    </source>
</evidence>
<dbReference type="Gene3D" id="3.30.428.10">
    <property type="entry name" value="HIT-like"/>
    <property type="match status" value="1"/>
</dbReference>
<organism evidence="3 4">
    <name type="scientific">Paraclostridium sordellii</name>
    <name type="common">Clostridium sordellii</name>
    <dbReference type="NCBI Taxonomy" id="1505"/>
    <lineage>
        <taxon>Bacteria</taxon>
        <taxon>Bacillati</taxon>
        <taxon>Bacillota</taxon>
        <taxon>Clostridia</taxon>
        <taxon>Peptostreptococcales</taxon>
        <taxon>Peptostreptococcaceae</taxon>
        <taxon>Paraclostridium</taxon>
    </lineage>
</organism>
<evidence type="ECO:0000256" key="1">
    <source>
        <dbReference type="PROSITE-ProRule" id="PRU00464"/>
    </source>
</evidence>
<dbReference type="Pfam" id="PF01230">
    <property type="entry name" value="HIT"/>
    <property type="match status" value="1"/>
</dbReference>
<dbReference type="PANTHER" id="PTHR42997">
    <property type="entry name" value="HIT FAMILY HYDROLASE"/>
    <property type="match status" value="1"/>
</dbReference>
<sequence length="199" mass="23010">MRYTEEERESIKKRIVELLESNQCMKFGEISEILIEEGLAYTSHVVAHTLQNGCKEHEKFKGEELFENPSWGVWKLSNSQNCIFCDMKDYILENELAYAIFDKFPVNKGHMLFIPKRHVKDFFDITKEEREAIFSLIDEGKKLLDEKYSPDGYNVGVNCGQVSGQTVMHVHVHLIPRYIGDTNCPKGGVRGVIPDKMKY</sequence>
<dbReference type="RefSeq" id="WP_330373392.1">
    <property type="nucleotide sequence ID" value="NZ_CEKZ01000003.1"/>
</dbReference>
<dbReference type="InterPro" id="IPR036265">
    <property type="entry name" value="HIT-like_sf"/>
</dbReference>
<dbReference type="InterPro" id="IPR011146">
    <property type="entry name" value="HIT-like"/>
</dbReference>
<accession>A0A0C7R4A4</accession>